<feature type="non-terminal residue" evidence="1">
    <location>
        <position position="1"/>
    </location>
</feature>
<sequence length="110" mass="12457">SADLNSHVRTVENLTKHLTRSGFEVTKESLTGLFFQLSLPNPESYPFVNVLRQLDFCMEAGDYKRRLLRPNHLKATKHLENHLLVLIRVLLDCSATSRSGVPSAEPEIMP</sequence>
<keyword evidence="2" id="KW-1185">Reference proteome</keyword>
<evidence type="ECO:0000313" key="1">
    <source>
        <dbReference type="EMBL" id="KNZ64344.1"/>
    </source>
</evidence>
<reference evidence="1 2" key="1">
    <citation type="submission" date="2015-08" db="EMBL/GenBank/DDBJ databases">
        <title>Next Generation Sequencing and Analysis of the Genome of Puccinia sorghi L Schw, the Causal Agent of Maize Common Rust.</title>
        <authorList>
            <person name="Rochi L."/>
            <person name="Burguener G."/>
            <person name="Darino M."/>
            <person name="Turjanski A."/>
            <person name="Kreff E."/>
            <person name="Dieguez M.J."/>
            <person name="Sacco F."/>
        </authorList>
    </citation>
    <scope>NUCLEOTIDE SEQUENCE [LARGE SCALE GENOMIC DNA]</scope>
    <source>
        <strain evidence="1 2">RO10H11247</strain>
    </source>
</reference>
<dbReference type="Proteomes" id="UP000037035">
    <property type="component" value="Unassembled WGS sequence"/>
</dbReference>
<dbReference type="OrthoDB" id="2507115at2759"/>
<evidence type="ECO:0000313" key="2">
    <source>
        <dbReference type="Proteomes" id="UP000037035"/>
    </source>
</evidence>
<dbReference type="EMBL" id="LAVV01000434">
    <property type="protein sequence ID" value="KNZ64344.1"/>
    <property type="molecule type" value="Genomic_DNA"/>
</dbReference>
<name>A0A0L6VUM7_9BASI</name>
<protein>
    <submittedName>
        <fullName evidence="1">Uncharacterized protein</fullName>
    </submittedName>
</protein>
<dbReference type="AlphaFoldDB" id="A0A0L6VUM7"/>
<accession>A0A0L6VUM7</accession>
<proteinExistence type="predicted"/>
<gene>
    <name evidence="1" type="ORF">VP01_10391g1</name>
</gene>
<dbReference type="VEuPathDB" id="FungiDB:VP01_10391g1"/>
<comment type="caution">
    <text evidence="1">The sequence shown here is derived from an EMBL/GenBank/DDBJ whole genome shotgun (WGS) entry which is preliminary data.</text>
</comment>
<organism evidence="1 2">
    <name type="scientific">Puccinia sorghi</name>
    <dbReference type="NCBI Taxonomy" id="27349"/>
    <lineage>
        <taxon>Eukaryota</taxon>
        <taxon>Fungi</taxon>
        <taxon>Dikarya</taxon>
        <taxon>Basidiomycota</taxon>
        <taxon>Pucciniomycotina</taxon>
        <taxon>Pucciniomycetes</taxon>
        <taxon>Pucciniales</taxon>
        <taxon>Pucciniaceae</taxon>
        <taxon>Puccinia</taxon>
    </lineage>
</organism>